<dbReference type="EMBL" id="FNCK01000001">
    <property type="protein sequence ID" value="SDF83671.1"/>
    <property type="molecule type" value="Genomic_DNA"/>
</dbReference>
<dbReference type="Proteomes" id="UP000199708">
    <property type="component" value="Unassembled WGS sequence"/>
</dbReference>
<evidence type="ECO:0000313" key="3">
    <source>
        <dbReference type="EMBL" id="SDF83671.1"/>
    </source>
</evidence>
<dbReference type="AlphaFoldDB" id="A0A1G7PBS1"/>
<feature type="domain" description="DUF1846" evidence="1">
    <location>
        <begin position="11"/>
        <end position="341"/>
    </location>
</feature>
<dbReference type="STRING" id="120956.SAMN05421791_101193"/>
<keyword evidence="4" id="KW-1185">Reference proteome</keyword>
<dbReference type="Gene3D" id="1.20.1570.10">
    <property type="entry name" value="dip2346 domain like"/>
    <property type="match status" value="1"/>
</dbReference>
<dbReference type="Gene3D" id="3.40.140.40">
    <property type="entry name" value="Domain of unknown function (DUF1846), C-terminal subdomain"/>
    <property type="match status" value="1"/>
</dbReference>
<evidence type="ECO:0000313" key="4">
    <source>
        <dbReference type="Proteomes" id="UP000199708"/>
    </source>
</evidence>
<protein>
    <submittedName>
        <fullName evidence="3">Uncharacterized protein, UPF0371 family</fullName>
    </submittedName>
</protein>
<organism evidence="3 4">
    <name type="scientific">Facklamia miroungae</name>
    <dbReference type="NCBI Taxonomy" id="120956"/>
    <lineage>
        <taxon>Bacteria</taxon>
        <taxon>Bacillati</taxon>
        <taxon>Bacillota</taxon>
        <taxon>Bacilli</taxon>
        <taxon>Lactobacillales</taxon>
        <taxon>Aerococcaceae</taxon>
        <taxon>Facklamia</taxon>
    </lineage>
</organism>
<sequence length="508" mass="57086">MKGVGILQKLGFDNDKYLKEQSKYIFERLENIDKLYLEFGGKLIGDMHAKRVLPGYDEDVKLTLLTKLKDRAEIIICIYAEDIEHHKMRGDYGITYDQEVIRLIDEYHALNIKVNSVLLTRYKGQKNATVFKKNIENRGIKVYLHEAINGYPTDLEVLFSENGFAKNPYIETSQPLIIVTGPGAGSGKLATCLNQLYHEHQKGIKASYAKFETFPVWNLPLKHPINVAYEAATVDLNDINVLDSYHLDAYNEMAVNYNRDMQMFPVIRRILANTSSPDLIYQSPTDMGVNRIKSGIVDDEFVKEAAQQEIIRRYFQVEQDYKVGIVDEEVRSKMHLLMEESNLTADDRLSVVAAHEYAESVKERFTQETEPAVIAIQLSDGQMITGRRTDLMDAPGAAIMNALKTLAGISDQIDLLAPMVLQTIQNLKANKLQSKHPILTLNELLIALAISAVTNPTAQVAYQALSKLSGAQAHSSVMLSQDTKNQLQQLGIDITCDAVFVSRSLKGN</sequence>
<name>A0A1G7PBS1_9LACT</name>
<dbReference type="InterPro" id="IPR048496">
    <property type="entry name" value="DUF1846_N"/>
</dbReference>
<feature type="domain" description="DUF1846" evidence="2">
    <location>
        <begin position="347"/>
        <end position="504"/>
    </location>
</feature>
<reference evidence="3 4" key="1">
    <citation type="submission" date="2016-10" db="EMBL/GenBank/DDBJ databases">
        <authorList>
            <person name="de Groot N.N."/>
        </authorList>
    </citation>
    <scope>NUCLEOTIDE SEQUENCE [LARGE SCALE GENOMIC DNA]</scope>
    <source>
        <strain evidence="3 4">ATCC BAA-466</strain>
    </source>
</reference>
<gene>
    <name evidence="3" type="ORF">SAMN05421791_101193</name>
</gene>
<dbReference type="NCBIfam" id="NF010184">
    <property type="entry name" value="PRK13663.1"/>
    <property type="match status" value="1"/>
</dbReference>
<accession>A0A1G7PBS1</accession>
<dbReference type="Pfam" id="PF20921">
    <property type="entry name" value="DUF1846_C"/>
    <property type="match status" value="1"/>
</dbReference>
<proteinExistence type="predicted"/>
<dbReference type="Pfam" id="PF08903">
    <property type="entry name" value="DUF1846"/>
    <property type="match status" value="1"/>
</dbReference>
<dbReference type="Gene3D" id="3.10.630.10">
    <property type="entry name" value="dip2346 domain like"/>
    <property type="match status" value="1"/>
</dbReference>
<evidence type="ECO:0000259" key="1">
    <source>
        <dbReference type="Pfam" id="PF08903"/>
    </source>
</evidence>
<dbReference type="InterPro" id="IPR048441">
    <property type="entry name" value="DUF1846_C"/>
</dbReference>
<evidence type="ECO:0000259" key="2">
    <source>
        <dbReference type="Pfam" id="PF20921"/>
    </source>
</evidence>